<gene>
    <name evidence="2" type="ORF">HG263_06315</name>
</gene>
<name>A0A849VDZ0_9GAMM</name>
<feature type="chain" id="PRO_5032591704" description="Lipoprotein" evidence="1">
    <location>
        <begin position="26"/>
        <end position="204"/>
    </location>
</feature>
<keyword evidence="3" id="KW-1185">Reference proteome</keyword>
<dbReference type="AlphaFoldDB" id="A0A849VDZ0"/>
<evidence type="ECO:0000313" key="2">
    <source>
        <dbReference type="EMBL" id="NOU50154.1"/>
    </source>
</evidence>
<keyword evidence="1" id="KW-0732">Signal</keyword>
<dbReference type="EMBL" id="JABBPG010000002">
    <property type="protein sequence ID" value="NOU50154.1"/>
    <property type="molecule type" value="Genomic_DNA"/>
</dbReference>
<comment type="caution">
    <text evidence="2">The sequence shown here is derived from an EMBL/GenBank/DDBJ whole genome shotgun (WGS) entry which is preliminary data.</text>
</comment>
<proteinExistence type="predicted"/>
<reference evidence="2 3" key="1">
    <citation type="submission" date="2020-04" db="EMBL/GenBank/DDBJ databases">
        <title>Pseudoalteromonas caenipelagi sp. nov., isolated from a tidal flat.</title>
        <authorList>
            <person name="Park S."/>
            <person name="Yoon J.-H."/>
        </authorList>
    </citation>
    <scope>NUCLEOTIDE SEQUENCE [LARGE SCALE GENOMIC DNA]</scope>
    <source>
        <strain evidence="2 3">JBTF-M23</strain>
    </source>
</reference>
<feature type="signal peptide" evidence="1">
    <location>
        <begin position="1"/>
        <end position="25"/>
    </location>
</feature>
<protein>
    <recommendedName>
        <fullName evidence="4">Lipoprotein</fullName>
    </recommendedName>
</protein>
<evidence type="ECO:0008006" key="4">
    <source>
        <dbReference type="Google" id="ProtNLM"/>
    </source>
</evidence>
<evidence type="ECO:0000313" key="3">
    <source>
        <dbReference type="Proteomes" id="UP000586305"/>
    </source>
</evidence>
<evidence type="ECO:0000256" key="1">
    <source>
        <dbReference type="SAM" id="SignalP"/>
    </source>
</evidence>
<accession>A0A849VDZ0</accession>
<dbReference type="RefSeq" id="WP_171625227.1">
    <property type="nucleotide sequence ID" value="NZ_JABBPG010000002.1"/>
</dbReference>
<sequence length="204" mass="22152">MYKTIRKPIITIASVLLLNGCAAVADSMSKMAGIGVVTEEVSTFDNATIVNMSPAFLHAEGSWGNNIKLGARWSSKSPDYAALVLSYSSDVSSSRSAYLNLSGLDINIDGKITSYKTGRLTNHEGSDYNNVTRTIYTKSENAVVVPYSILEQMVEAKDCRLRIHTSKGYEDAQFSIERIPGGQGTAILPMREFVANINSKTGKL</sequence>
<organism evidence="2 3">
    <name type="scientific">Pseudoalteromonas caenipelagi</name>
    <dbReference type="NCBI Taxonomy" id="2726988"/>
    <lineage>
        <taxon>Bacteria</taxon>
        <taxon>Pseudomonadati</taxon>
        <taxon>Pseudomonadota</taxon>
        <taxon>Gammaproteobacteria</taxon>
        <taxon>Alteromonadales</taxon>
        <taxon>Pseudoalteromonadaceae</taxon>
        <taxon>Pseudoalteromonas</taxon>
    </lineage>
</organism>
<dbReference type="Proteomes" id="UP000586305">
    <property type="component" value="Unassembled WGS sequence"/>
</dbReference>